<organism evidence="2 3">
    <name type="scientific">Pneumocystis jirovecii (strain RU7)</name>
    <name type="common">Human pneumocystis pneumonia agent</name>
    <dbReference type="NCBI Taxonomy" id="1408657"/>
    <lineage>
        <taxon>Eukaryota</taxon>
        <taxon>Fungi</taxon>
        <taxon>Dikarya</taxon>
        <taxon>Ascomycota</taxon>
        <taxon>Taphrinomycotina</taxon>
        <taxon>Pneumocystomycetes</taxon>
        <taxon>Pneumocystaceae</taxon>
        <taxon>Pneumocystis</taxon>
    </lineage>
</organism>
<dbReference type="AlphaFoldDB" id="A0A0W4ZQ08"/>
<feature type="domain" description="JmjC" evidence="1">
    <location>
        <begin position="365"/>
        <end position="511"/>
    </location>
</feature>
<gene>
    <name evidence="2" type="ORF">T551_01737</name>
</gene>
<dbReference type="SMART" id="SM00558">
    <property type="entry name" value="JmjC"/>
    <property type="match status" value="1"/>
</dbReference>
<evidence type="ECO:0000259" key="1">
    <source>
        <dbReference type="PROSITE" id="PS51184"/>
    </source>
</evidence>
<dbReference type="PANTHER" id="PTHR12461">
    <property type="entry name" value="HYPOXIA-INDUCIBLE FACTOR 1 ALPHA INHIBITOR-RELATED"/>
    <property type="match status" value="1"/>
</dbReference>
<evidence type="ECO:0000313" key="2">
    <source>
        <dbReference type="EMBL" id="KTW30454.1"/>
    </source>
</evidence>
<dbReference type="VEuPathDB" id="FungiDB:T551_01737"/>
<dbReference type="RefSeq" id="XP_018229745.1">
    <property type="nucleotide sequence ID" value="XM_018374000.1"/>
</dbReference>
<protein>
    <recommendedName>
        <fullName evidence="1">JmjC domain-containing protein</fullName>
    </recommendedName>
</protein>
<sequence length="511" mass="58559">MFDEKTHPDHPTSPIYSENYIQSDFLDAPISPKNPSNHTKKSLSLTPEYTHSPNISHDVKYTHMDNSLTVNMQLSYKIDLFRRGITQIQTLISQNVLQMCGNSVVLLICHAITNIQVVIANVTDIPCKDATLCVLLQQILERMNDCLLLSTEMLYTYQFSNVPLAWRRLYAYASAFKAMAEMSMHQTEAKIIETLDMALIMTGGVDIKHFLMELVNIQNPKALSNQEILPTFHPEKNIEQVTIHFPIRSMQSPSVHTFQNDILAVQQPLIIKNSINHWPALSQEGWIKIDTLLNKTHQGLRIVPVEIGRNYTDQAWGQQLMPFYEFLKKYILQTKKTSNTHGTEKEEIGYLAQHDIFSQIPALREDIMVPDYCFTTPPPIPSHLQAFIEEMPLLHEPLLNAWFGGKGTVSPLHTDPYHNIFSQIVGWKYVRLYAPEENEALYPRSFEGGINMSNTSQIDLDNLDTKKFPKFSNAKYVEGIIGPGDCLYIPVGWWHYVRSLSVSFSVSFWWN</sequence>
<proteinExistence type="predicted"/>
<dbReference type="InterPro" id="IPR041667">
    <property type="entry name" value="Cupin_8"/>
</dbReference>
<reference evidence="3" key="1">
    <citation type="journal article" date="2016" name="Nat. Commun.">
        <title>Genome analysis of three Pneumocystis species reveals adaptation mechanisms to life exclusively in mammalian hosts.</title>
        <authorList>
            <person name="Ma L."/>
            <person name="Chen Z."/>
            <person name="Huang D.W."/>
            <person name="Kutty G."/>
            <person name="Ishihara M."/>
            <person name="Wang H."/>
            <person name="Abouelleil A."/>
            <person name="Bishop L."/>
            <person name="Davey E."/>
            <person name="Deng R."/>
            <person name="Deng X."/>
            <person name="Fan L."/>
            <person name="Fantoni G."/>
            <person name="Fitzgerald M."/>
            <person name="Gogineni E."/>
            <person name="Goldberg J.M."/>
            <person name="Handley G."/>
            <person name="Hu X."/>
            <person name="Huber C."/>
            <person name="Jiao X."/>
            <person name="Jones K."/>
            <person name="Levin J.Z."/>
            <person name="Liu Y."/>
            <person name="Macdonald P."/>
            <person name="Melnikov A."/>
            <person name="Raley C."/>
            <person name="Sassi M."/>
            <person name="Sherman B.T."/>
            <person name="Song X."/>
            <person name="Sykes S."/>
            <person name="Tran B."/>
            <person name="Walsh L."/>
            <person name="Xia Y."/>
            <person name="Yang J."/>
            <person name="Young S."/>
            <person name="Zeng Q."/>
            <person name="Zheng X."/>
            <person name="Stephens R."/>
            <person name="Nusbaum C."/>
            <person name="Birren B.W."/>
            <person name="Azadi P."/>
            <person name="Lempicki R.A."/>
            <person name="Cuomo C.A."/>
            <person name="Kovacs J.A."/>
        </authorList>
    </citation>
    <scope>NUCLEOTIDE SEQUENCE [LARGE SCALE GENOMIC DNA]</scope>
    <source>
        <strain evidence="3">RU7</strain>
    </source>
</reference>
<comment type="caution">
    <text evidence="2">The sequence shown here is derived from an EMBL/GenBank/DDBJ whole genome shotgun (WGS) entry which is preliminary data.</text>
</comment>
<dbReference type="Pfam" id="PF13621">
    <property type="entry name" value="Cupin_8"/>
    <property type="match status" value="1"/>
</dbReference>
<dbReference type="Proteomes" id="UP000053447">
    <property type="component" value="Unassembled WGS sequence"/>
</dbReference>
<dbReference type="SUPFAM" id="SSF51197">
    <property type="entry name" value="Clavaminate synthase-like"/>
    <property type="match status" value="1"/>
</dbReference>
<dbReference type="GeneID" id="28940255"/>
<accession>A0A0W4ZQ08</accession>
<name>A0A0W4ZQ08_PNEJ7</name>
<dbReference type="EMBL" id="LFWA01000007">
    <property type="protein sequence ID" value="KTW30454.1"/>
    <property type="molecule type" value="Genomic_DNA"/>
</dbReference>
<dbReference type="Gene3D" id="2.60.120.650">
    <property type="entry name" value="Cupin"/>
    <property type="match status" value="1"/>
</dbReference>
<keyword evidence="3" id="KW-1185">Reference proteome</keyword>
<dbReference type="STRING" id="1408657.A0A0W4ZQ08"/>
<dbReference type="PROSITE" id="PS51184">
    <property type="entry name" value="JMJC"/>
    <property type="match status" value="1"/>
</dbReference>
<dbReference type="OrthoDB" id="47172at2759"/>
<dbReference type="PANTHER" id="PTHR12461:SF101">
    <property type="entry name" value="TRNA WYBUTOSINE-SYNTHESIZING PROTEIN 4"/>
    <property type="match status" value="1"/>
</dbReference>
<dbReference type="eggNOG" id="KOG2132">
    <property type="taxonomic scope" value="Eukaryota"/>
</dbReference>
<evidence type="ECO:0000313" key="3">
    <source>
        <dbReference type="Proteomes" id="UP000053447"/>
    </source>
</evidence>
<dbReference type="FunFam" id="2.60.120.650:FF:000046">
    <property type="entry name" value="JmjC domain-containing protein D"/>
    <property type="match status" value="1"/>
</dbReference>
<dbReference type="InterPro" id="IPR003347">
    <property type="entry name" value="JmjC_dom"/>
</dbReference>